<feature type="domain" description="Acyltransferase 3" evidence="4">
    <location>
        <begin position="11"/>
        <end position="354"/>
    </location>
</feature>
<dbReference type="InterPro" id="IPR000073">
    <property type="entry name" value="AB_hydrolase_1"/>
</dbReference>
<dbReference type="InterPro" id="IPR002656">
    <property type="entry name" value="Acyl_transf_3_dom"/>
</dbReference>
<feature type="transmembrane region" description="Helical" evidence="2">
    <location>
        <begin position="200"/>
        <end position="220"/>
    </location>
</feature>
<keyword evidence="2" id="KW-0472">Membrane</keyword>
<feature type="transmembrane region" description="Helical" evidence="2">
    <location>
        <begin position="141"/>
        <end position="160"/>
    </location>
</feature>
<evidence type="ECO:0000313" key="5">
    <source>
        <dbReference type="EMBL" id="GAA4542072.1"/>
    </source>
</evidence>
<evidence type="ECO:0000256" key="1">
    <source>
        <dbReference type="SAM" id="MobiDB-lite"/>
    </source>
</evidence>
<dbReference type="SUPFAM" id="SSF53474">
    <property type="entry name" value="alpha/beta-Hydrolases"/>
    <property type="match status" value="1"/>
</dbReference>
<evidence type="ECO:0000256" key="2">
    <source>
        <dbReference type="SAM" id="Phobius"/>
    </source>
</evidence>
<sequence length="662" mass="71182">MTSERRRLAHLDDLRTLLVAWVIGGHALLGYSAVGGWAFHEVRDVGYPPGVETVLVAILGPSGLFVIGLFFFVAGLFVAPAVARHGKVGYLRDRTLRLGLPWLLSAVLVWPASVWVAYRAAGRDVSFWWVLTHRHPLLDSGSLWFALVLLLFSVPVVLWGEGFTLRGGYLVVAVVLVALVSFVVRLWWPARSGQVADLHLWQWPQCLGLFVLGVAARRAGWEGHVPDRVRRLCGAATLATLLLLPVLALASGLRDVARDSGPYLGGWHWQALALAAVEAILVVLGSVWLVGLAERRIAWTGPRWTRWSRNAFAAFVIQGPVLMVLASALRPLPAPAWVKAPLVGAMAIVACWWIGGRLPFLAGDRPRARVEPVDHGGTGPAVVLVHGVGGSALDWALLVPELRPHAHVRTVDLHGDVHRSVAALARYLREETGPVTLVGNSMGALIGVEVAARHPELVRALVLLDPALPDAGRIVSSPATALLLALHGVPGLGERLRRRRRDRIGAEATARESLELGGVDPDSLPPDLLAQFVARVATRAETPGTDRAFLGTSRSLARRLARPRRYDAVMSAVSAPVVLVHGARDQLVPVAAARRTARRHPGWRYVELPDAGHLPHLQDPVAVGRIVADLLAGTPAPDGPDADGGGPFGPDRPTDTRETVGP</sequence>
<dbReference type="Proteomes" id="UP001501598">
    <property type="component" value="Unassembled WGS sequence"/>
</dbReference>
<feature type="transmembrane region" description="Helical" evidence="2">
    <location>
        <begin position="54"/>
        <end position="79"/>
    </location>
</feature>
<feature type="transmembrane region" description="Helical" evidence="2">
    <location>
        <begin position="167"/>
        <end position="188"/>
    </location>
</feature>
<organism evidence="5 6">
    <name type="scientific">Pseudonocardia xishanensis</name>
    <dbReference type="NCBI Taxonomy" id="630995"/>
    <lineage>
        <taxon>Bacteria</taxon>
        <taxon>Bacillati</taxon>
        <taxon>Actinomycetota</taxon>
        <taxon>Actinomycetes</taxon>
        <taxon>Pseudonocardiales</taxon>
        <taxon>Pseudonocardiaceae</taxon>
        <taxon>Pseudonocardia</taxon>
    </lineage>
</organism>
<feature type="transmembrane region" description="Helical" evidence="2">
    <location>
        <begin position="271"/>
        <end position="290"/>
    </location>
</feature>
<dbReference type="Gene3D" id="3.40.50.1820">
    <property type="entry name" value="alpha/beta hydrolase"/>
    <property type="match status" value="1"/>
</dbReference>
<feature type="transmembrane region" description="Helical" evidence="2">
    <location>
        <begin position="336"/>
        <end position="355"/>
    </location>
</feature>
<accession>A0ABP8RMP1</accession>
<feature type="domain" description="AB hydrolase-1" evidence="3">
    <location>
        <begin position="380"/>
        <end position="620"/>
    </location>
</feature>
<name>A0ABP8RMP1_9PSEU</name>
<dbReference type="RefSeq" id="WP_345414448.1">
    <property type="nucleotide sequence ID" value="NZ_BAABGT010000025.1"/>
</dbReference>
<feature type="transmembrane region" description="Helical" evidence="2">
    <location>
        <begin position="100"/>
        <end position="121"/>
    </location>
</feature>
<dbReference type="InterPro" id="IPR029058">
    <property type="entry name" value="AB_hydrolase_fold"/>
</dbReference>
<keyword evidence="2" id="KW-1133">Transmembrane helix</keyword>
<evidence type="ECO:0000259" key="4">
    <source>
        <dbReference type="Pfam" id="PF01757"/>
    </source>
</evidence>
<keyword evidence="2" id="KW-0812">Transmembrane</keyword>
<feature type="transmembrane region" description="Helical" evidence="2">
    <location>
        <begin position="14"/>
        <end position="34"/>
    </location>
</feature>
<feature type="transmembrane region" description="Helical" evidence="2">
    <location>
        <begin position="232"/>
        <end position="251"/>
    </location>
</feature>
<dbReference type="Pfam" id="PF01757">
    <property type="entry name" value="Acyl_transf_3"/>
    <property type="match status" value="1"/>
</dbReference>
<feature type="transmembrane region" description="Helical" evidence="2">
    <location>
        <begin position="311"/>
        <end position="330"/>
    </location>
</feature>
<protein>
    <recommendedName>
        <fullName evidence="7">Pimeloyl-ACP methyl ester carboxylesterase</fullName>
    </recommendedName>
</protein>
<dbReference type="InterPro" id="IPR050623">
    <property type="entry name" value="Glucan_succinyl_AcylTrfase"/>
</dbReference>
<dbReference type="Pfam" id="PF00561">
    <property type="entry name" value="Abhydrolase_1"/>
    <property type="match status" value="1"/>
</dbReference>
<proteinExistence type="predicted"/>
<keyword evidence="6" id="KW-1185">Reference proteome</keyword>
<evidence type="ECO:0008006" key="7">
    <source>
        <dbReference type="Google" id="ProtNLM"/>
    </source>
</evidence>
<dbReference type="EMBL" id="BAABGT010000025">
    <property type="protein sequence ID" value="GAA4542072.1"/>
    <property type="molecule type" value="Genomic_DNA"/>
</dbReference>
<feature type="region of interest" description="Disordered" evidence="1">
    <location>
        <begin position="632"/>
        <end position="662"/>
    </location>
</feature>
<dbReference type="PANTHER" id="PTHR36927">
    <property type="entry name" value="BLR4337 PROTEIN"/>
    <property type="match status" value="1"/>
</dbReference>
<evidence type="ECO:0000313" key="6">
    <source>
        <dbReference type="Proteomes" id="UP001501598"/>
    </source>
</evidence>
<feature type="compositionally biased region" description="Basic and acidic residues" evidence="1">
    <location>
        <begin position="652"/>
        <end position="662"/>
    </location>
</feature>
<gene>
    <name evidence="5" type="ORF">GCM10023175_16870</name>
</gene>
<comment type="caution">
    <text evidence="5">The sequence shown here is derived from an EMBL/GenBank/DDBJ whole genome shotgun (WGS) entry which is preliminary data.</text>
</comment>
<reference evidence="6" key="1">
    <citation type="journal article" date="2019" name="Int. J. Syst. Evol. Microbiol.">
        <title>The Global Catalogue of Microorganisms (GCM) 10K type strain sequencing project: providing services to taxonomists for standard genome sequencing and annotation.</title>
        <authorList>
            <consortium name="The Broad Institute Genomics Platform"/>
            <consortium name="The Broad Institute Genome Sequencing Center for Infectious Disease"/>
            <person name="Wu L."/>
            <person name="Ma J."/>
        </authorList>
    </citation>
    <scope>NUCLEOTIDE SEQUENCE [LARGE SCALE GENOMIC DNA]</scope>
    <source>
        <strain evidence="6">JCM 17906</strain>
    </source>
</reference>
<evidence type="ECO:0000259" key="3">
    <source>
        <dbReference type="Pfam" id="PF00561"/>
    </source>
</evidence>